<dbReference type="Pfam" id="PF01827">
    <property type="entry name" value="FTH"/>
    <property type="match status" value="1"/>
</dbReference>
<dbReference type="InterPro" id="IPR001810">
    <property type="entry name" value="F-box_dom"/>
</dbReference>
<sequence>MTTSPSLINIPDLAVDIILKNVDFKTIFSLRKVCRPLRNYIDKRKPKVHINHIEFSMTPDLNITVKLKCNPKNEEEIREIVYSENPFVSFRRDFRIIMSHWKNQFLDVFKVDLECENPDNSVINQLFIDCIQSTFLKCPNNQRLYVMTLSLQVTNEHEIMRLLSFVDPNSLRILSLFTIGLLDLTEIRETDQFKSASLYISAQFEELESMAAFFNRSIVSVGLVHRIYWDQVLAILVSFRDHDDMQAFTISFLHFPDLQLFLDEFGEAIRDGDTSKWNASFVNKEIFIEVKLSMGFVPSLSFVRLLDLEEGEFLIFGDNDEEDEGEFDEEDEDEL</sequence>
<proteinExistence type="predicted"/>
<evidence type="ECO:0000259" key="1">
    <source>
        <dbReference type="PROSITE" id="PS50181"/>
    </source>
</evidence>
<dbReference type="PROSITE" id="PS50181">
    <property type="entry name" value="FBOX"/>
    <property type="match status" value="1"/>
</dbReference>
<dbReference type="OrthoDB" id="512036at2759"/>
<dbReference type="GO" id="GO:0045087">
    <property type="term" value="P:innate immune response"/>
    <property type="evidence" value="ECO:0007669"/>
    <property type="project" value="TreeGrafter"/>
</dbReference>
<keyword evidence="3" id="KW-1185">Reference proteome</keyword>
<dbReference type="EMBL" id="GL379889">
    <property type="protein sequence ID" value="EGT31760.1"/>
    <property type="molecule type" value="Genomic_DNA"/>
</dbReference>
<name>G0NIB2_CAEBE</name>
<dbReference type="AlphaFoldDB" id="G0NIB2"/>
<protein>
    <recommendedName>
        <fullName evidence="1">F-box domain-containing protein</fullName>
    </recommendedName>
</protein>
<dbReference type="PANTHER" id="PTHR23015:SF4">
    <property type="entry name" value="DUF38 DOMAIN-CONTAINING PROTEIN-RELATED"/>
    <property type="match status" value="1"/>
</dbReference>
<dbReference type="SMART" id="SM00256">
    <property type="entry name" value="FBOX"/>
    <property type="match status" value="1"/>
</dbReference>
<dbReference type="InterPro" id="IPR002900">
    <property type="entry name" value="DUF38/FTH_CAE_spp"/>
</dbReference>
<dbReference type="InterPro" id="IPR040161">
    <property type="entry name" value="FB224"/>
</dbReference>
<evidence type="ECO:0000313" key="3">
    <source>
        <dbReference type="Proteomes" id="UP000008068"/>
    </source>
</evidence>
<dbReference type="PANTHER" id="PTHR23015">
    <property type="entry name" value="UNCHARACTERIZED C.ELEGANS PROTEIN"/>
    <property type="match status" value="1"/>
</dbReference>
<reference evidence="3" key="1">
    <citation type="submission" date="2011-07" db="EMBL/GenBank/DDBJ databases">
        <authorList>
            <consortium name="Caenorhabditis brenneri Sequencing and Analysis Consortium"/>
            <person name="Wilson R.K."/>
        </authorList>
    </citation>
    <scope>NUCLEOTIDE SEQUENCE [LARGE SCALE GENOMIC DNA]</scope>
    <source>
        <strain evidence="3">PB2801</strain>
    </source>
</reference>
<dbReference type="HOGENOM" id="CLU_030831_0_3_1"/>
<organism evidence="3">
    <name type="scientific">Caenorhabditis brenneri</name>
    <name type="common">Nematode worm</name>
    <dbReference type="NCBI Taxonomy" id="135651"/>
    <lineage>
        <taxon>Eukaryota</taxon>
        <taxon>Metazoa</taxon>
        <taxon>Ecdysozoa</taxon>
        <taxon>Nematoda</taxon>
        <taxon>Chromadorea</taxon>
        <taxon>Rhabditida</taxon>
        <taxon>Rhabditina</taxon>
        <taxon>Rhabditomorpha</taxon>
        <taxon>Rhabditoidea</taxon>
        <taxon>Rhabditidae</taxon>
        <taxon>Peloderinae</taxon>
        <taxon>Caenorhabditis</taxon>
    </lineage>
</organism>
<feature type="domain" description="F-box" evidence="1">
    <location>
        <begin position="4"/>
        <end position="53"/>
    </location>
</feature>
<evidence type="ECO:0000313" key="2">
    <source>
        <dbReference type="EMBL" id="EGT31760.1"/>
    </source>
</evidence>
<accession>G0NIB2</accession>
<dbReference type="Pfam" id="PF00646">
    <property type="entry name" value="F-box"/>
    <property type="match status" value="1"/>
</dbReference>
<dbReference type="InParanoid" id="G0NIB2"/>
<gene>
    <name evidence="2" type="ORF">CAEBREN_11103</name>
</gene>
<dbReference type="Proteomes" id="UP000008068">
    <property type="component" value="Unassembled WGS sequence"/>
</dbReference>